<dbReference type="Proteomes" id="UP000649179">
    <property type="component" value="Unassembled WGS sequence"/>
</dbReference>
<evidence type="ECO:0000256" key="8">
    <source>
        <dbReference type="SAM" id="Phobius"/>
    </source>
</evidence>
<dbReference type="Gene3D" id="1.20.1250.20">
    <property type="entry name" value="MFS general substrate transporter like domains"/>
    <property type="match status" value="1"/>
</dbReference>
<evidence type="ECO:0000256" key="5">
    <source>
        <dbReference type="ARBA" id="ARBA00022989"/>
    </source>
</evidence>
<feature type="transmembrane region" description="Helical" evidence="8">
    <location>
        <begin position="226"/>
        <end position="243"/>
    </location>
</feature>
<keyword evidence="3" id="KW-1003">Cell membrane</keyword>
<feature type="transmembrane region" description="Helical" evidence="8">
    <location>
        <begin position="360"/>
        <end position="382"/>
    </location>
</feature>
<sequence>MSTSGAAPRSGLRTFWSDLPREGRLLLSVVVVEFVGSGLVLPFWVVYLHEVRGFSLSVAGLLLAVQPLFGILAVGPGGALIDRYGGRVVLVGTLVLVLLGQLVMSQASTVPLAALGLALSGASFGVSFPASQSMIATVVPSAIRQRYFGVNFSLLNLGIGLGGLLGGAFVDVDRLWTFQAIYLVDAVTYAPALVLLLGPLRHVAGRPPRTAGEAGPSYAEVLRNPTVRTLTLLTFVGSFVAYAQLNTGMPAYARAVSRISTEALGVAFAANTAVIVALQLVVLRRIEGRRRTRVVMVMAVVWAASWLLLGASGLVPGTWGASVLVAACASVFALGETLLQPTLPAIVNDLATDRTRGRSNALNSAAFQTPMVLAPPFAGWLVAHDLEGAYVGVLVVGCLAVGLLSRYRLEPRLDPTANGVTAASGEPAPAAHGTETTPVRPSPTRSPPGRAQTP</sequence>
<name>A0A917BNV1_9ACTN</name>
<dbReference type="Pfam" id="PF07690">
    <property type="entry name" value="MFS_1"/>
    <property type="match status" value="1"/>
</dbReference>
<dbReference type="SUPFAM" id="SSF103473">
    <property type="entry name" value="MFS general substrate transporter"/>
    <property type="match status" value="1"/>
</dbReference>
<dbReference type="GO" id="GO:0022857">
    <property type="term" value="F:transmembrane transporter activity"/>
    <property type="evidence" value="ECO:0007669"/>
    <property type="project" value="InterPro"/>
</dbReference>
<dbReference type="PROSITE" id="PS50850">
    <property type="entry name" value="MFS"/>
    <property type="match status" value="1"/>
</dbReference>
<evidence type="ECO:0000313" key="11">
    <source>
        <dbReference type="Proteomes" id="UP000649179"/>
    </source>
</evidence>
<dbReference type="PANTHER" id="PTHR23517:SF2">
    <property type="entry name" value="MULTIDRUG RESISTANCE PROTEIN MDTH"/>
    <property type="match status" value="1"/>
</dbReference>
<feature type="transmembrane region" description="Helical" evidence="8">
    <location>
        <begin position="263"/>
        <end position="282"/>
    </location>
</feature>
<feature type="transmembrane region" description="Helical" evidence="8">
    <location>
        <begin position="294"/>
        <end position="315"/>
    </location>
</feature>
<evidence type="ECO:0000259" key="9">
    <source>
        <dbReference type="PROSITE" id="PS50850"/>
    </source>
</evidence>
<feature type="transmembrane region" description="Helical" evidence="8">
    <location>
        <begin position="110"/>
        <end position="128"/>
    </location>
</feature>
<keyword evidence="6 8" id="KW-0472">Membrane</keyword>
<feature type="transmembrane region" description="Helical" evidence="8">
    <location>
        <begin position="176"/>
        <end position="197"/>
    </location>
</feature>
<dbReference type="EMBL" id="BMKQ01000001">
    <property type="protein sequence ID" value="GGF53418.1"/>
    <property type="molecule type" value="Genomic_DNA"/>
</dbReference>
<evidence type="ECO:0000256" key="3">
    <source>
        <dbReference type="ARBA" id="ARBA00022475"/>
    </source>
</evidence>
<dbReference type="InterPro" id="IPR020846">
    <property type="entry name" value="MFS_dom"/>
</dbReference>
<keyword evidence="2" id="KW-0813">Transport</keyword>
<keyword evidence="4 8" id="KW-0812">Transmembrane</keyword>
<dbReference type="AlphaFoldDB" id="A0A917BNV1"/>
<reference evidence="10" key="2">
    <citation type="submission" date="2020-09" db="EMBL/GenBank/DDBJ databases">
        <authorList>
            <person name="Sun Q."/>
            <person name="Zhou Y."/>
        </authorList>
    </citation>
    <scope>NUCLEOTIDE SEQUENCE</scope>
    <source>
        <strain evidence="10">CGMCC 1.16067</strain>
    </source>
</reference>
<feature type="transmembrane region" description="Helical" evidence="8">
    <location>
        <begin position="388"/>
        <end position="405"/>
    </location>
</feature>
<feature type="region of interest" description="Disordered" evidence="7">
    <location>
        <begin position="416"/>
        <end position="454"/>
    </location>
</feature>
<evidence type="ECO:0000256" key="6">
    <source>
        <dbReference type="ARBA" id="ARBA00023136"/>
    </source>
</evidence>
<evidence type="ECO:0000256" key="7">
    <source>
        <dbReference type="SAM" id="MobiDB-lite"/>
    </source>
</evidence>
<reference evidence="10" key="1">
    <citation type="journal article" date="2014" name="Int. J. Syst. Evol. Microbiol.">
        <title>Complete genome sequence of Corynebacterium casei LMG S-19264T (=DSM 44701T), isolated from a smear-ripened cheese.</title>
        <authorList>
            <consortium name="US DOE Joint Genome Institute (JGI-PGF)"/>
            <person name="Walter F."/>
            <person name="Albersmeier A."/>
            <person name="Kalinowski J."/>
            <person name="Ruckert C."/>
        </authorList>
    </citation>
    <scope>NUCLEOTIDE SEQUENCE</scope>
    <source>
        <strain evidence="10">CGMCC 1.16067</strain>
    </source>
</reference>
<evidence type="ECO:0000313" key="10">
    <source>
        <dbReference type="EMBL" id="GGF53418.1"/>
    </source>
</evidence>
<feature type="transmembrane region" description="Helical" evidence="8">
    <location>
        <begin position="321"/>
        <end position="339"/>
    </location>
</feature>
<protein>
    <recommendedName>
        <fullName evidence="9">Major facilitator superfamily (MFS) profile domain-containing protein</fullName>
    </recommendedName>
</protein>
<feature type="transmembrane region" description="Helical" evidence="8">
    <location>
        <begin position="25"/>
        <end position="47"/>
    </location>
</feature>
<accession>A0A917BNV1</accession>
<evidence type="ECO:0000256" key="1">
    <source>
        <dbReference type="ARBA" id="ARBA00004651"/>
    </source>
</evidence>
<feature type="transmembrane region" description="Helical" evidence="8">
    <location>
        <begin position="148"/>
        <end position="170"/>
    </location>
</feature>
<organism evidence="10 11">
    <name type="scientific">Marmoricola endophyticus</name>
    <dbReference type="NCBI Taxonomy" id="2040280"/>
    <lineage>
        <taxon>Bacteria</taxon>
        <taxon>Bacillati</taxon>
        <taxon>Actinomycetota</taxon>
        <taxon>Actinomycetes</taxon>
        <taxon>Propionibacteriales</taxon>
        <taxon>Nocardioidaceae</taxon>
        <taxon>Marmoricola</taxon>
    </lineage>
</organism>
<dbReference type="RefSeq" id="WP_188780428.1">
    <property type="nucleotide sequence ID" value="NZ_BMKQ01000001.1"/>
</dbReference>
<comment type="caution">
    <text evidence="10">The sequence shown here is derived from an EMBL/GenBank/DDBJ whole genome shotgun (WGS) entry which is preliminary data.</text>
</comment>
<feature type="transmembrane region" description="Helical" evidence="8">
    <location>
        <begin position="86"/>
        <end position="104"/>
    </location>
</feature>
<comment type="subcellular location">
    <subcellularLocation>
        <location evidence="1">Cell membrane</location>
        <topology evidence="1">Multi-pass membrane protein</topology>
    </subcellularLocation>
</comment>
<evidence type="ECO:0000256" key="4">
    <source>
        <dbReference type="ARBA" id="ARBA00022692"/>
    </source>
</evidence>
<feature type="transmembrane region" description="Helical" evidence="8">
    <location>
        <begin position="53"/>
        <end position="74"/>
    </location>
</feature>
<dbReference type="InterPro" id="IPR011701">
    <property type="entry name" value="MFS"/>
</dbReference>
<evidence type="ECO:0000256" key="2">
    <source>
        <dbReference type="ARBA" id="ARBA00022448"/>
    </source>
</evidence>
<keyword evidence="11" id="KW-1185">Reference proteome</keyword>
<dbReference type="InterPro" id="IPR050171">
    <property type="entry name" value="MFS_Transporters"/>
</dbReference>
<dbReference type="GO" id="GO:0005886">
    <property type="term" value="C:plasma membrane"/>
    <property type="evidence" value="ECO:0007669"/>
    <property type="project" value="UniProtKB-SubCell"/>
</dbReference>
<gene>
    <name evidence="10" type="ORF">GCM10011519_29170</name>
</gene>
<feature type="domain" description="Major facilitator superfamily (MFS) profile" evidence="9">
    <location>
        <begin position="1"/>
        <end position="414"/>
    </location>
</feature>
<dbReference type="PANTHER" id="PTHR23517">
    <property type="entry name" value="RESISTANCE PROTEIN MDTM, PUTATIVE-RELATED-RELATED"/>
    <property type="match status" value="1"/>
</dbReference>
<proteinExistence type="predicted"/>
<dbReference type="InterPro" id="IPR036259">
    <property type="entry name" value="MFS_trans_sf"/>
</dbReference>
<keyword evidence="5 8" id="KW-1133">Transmembrane helix</keyword>